<proteinExistence type="predicted"/>
<dbReference type="Proteomes" id="UP000622707">
    <property type="component" value="Unassembled WGS sequence"/>
</dbReference>
<feature type="signal peptide" evidence="1">
    <location>
        <begin position="1"/>
        <end position="19"/>
    </location>
</feature>
<dbReference type="RefSeq" id="WP_201688279.1">
    <property type="nucleotide sequence ID" value="NZ_JAEQND010000004.1"/>
</dbReference>
<evidence type="ECO:0000313" key="2">
    <source>
        <dbReference type="EMBL" id="MBL0425029.1"/>
    </source>
</evidence>
<keyword evidence="3" id="KW-1185">Reference proteome</keyword>
<accession>A0ABS1JLD9</accession>
<evidence type="ECO:0000313" key="3">
    <source>
        <dbReference type="Proteomes" id="UP000622707"/>
    </source>
</evidence>
<organism evidence="2 3">
    <name type="scientific">Ramlibacter alkalitolerans</name>
    <dbReference type="NCBI Taxonomy" id="2039631"/>
    <lineage>
        <taxon>Bacteria</taxon>
        <taxon>Pseudomonadati</taxon>
        <taxon>Pseudomonadota</taxon>
        <taxon>Betaproteobacteria</taxon>
        <taxon>Burkholderiales</taxon>
        <taxon>Comamonadaceae</taxon>
        <taxon>Ramlibacter</taxon>
    </lineage>
</organism>
<comment type="caution">
    <text evidence="2">The sequence shown here is derived from an EMBL/GenBank/DDBJ whole genome shotgun (WGS) entry which is preliminary data.</text>
</comment>
<reference evidence="2 3" key="1">
    <citation type="journal article" date="2017" name="Int. J. Syst. Evol. Microbiol.">
        <title>Ramlibacter alkalitolerans sp. nov., alkali-tolerant bacterium isolated from soil of ginseng.</title>
        <authorList>
            <person name="Lee D.H."/>
            <person name="Cha C.J."/>
        </authorList>
    </citation>
    <scope>NUCLEOTIDE SEQUENCE [LARGE SCALE GENOMIC DNA]</scope>
    <source>
        <strain evidence="2 3">KACC 19305</strain>
    </source>
</reference>
<evidence type="ECO:0000256" key="1">
    <source>
        <dbReference type="SAM" id="SignalP"/>
    </source>
</evidence>
<evidence type="ECO:0008006" key="4">
    <source>
        <dbReference type="Google" id="ProtNLM"/>
    </source>
</evidence>
<keyword evidence="1" id="KW-0732">Signal</keyword>
<dbReference type="EMBL" id="JAEQND010000004">
    <property type="protein sequence ID" value="MBL0425029.1"/>
    <property type="molecule type" value="Genomic_DNA"/>
</dbReference>
<gene>
    <name evidence="2" type="ORF">JI746_07915</name>
</gene>
<feature type="chain" id="PRO_5046030697" description="DUF3761 domain-containing protein" evidence="1">
    <location>
        <begin position="20"/>
        <end position="154"/>
    </location>
</feature>
<sequence>MKIALVLLPLLFAALPGAAQEDPLKSPACGAALSQLQAARQQGAQTATVEALRSAAANTCLGSGTPPRRPGRVLQAPIAVPPPQIDVPVQVAPLQVPVPLPAPPPVAIQRPPAPALCDAGGCWTNDGTHLQQLPPGQIGPRGLCTQQGGLLYCP</sequence>
<name>A0ABS1JLD9_9BURK</name>
<protein>
    <recommendedName>
        <fullName evidence="4">DUF3761 domain-containing protein</fullName>
    </recommendedName>
</protein>